<organism evidence="1 2">
    <name type="scientific">Streptomyces polyasparticus</name>
    <dbReference type="NCBI Taxonomy" id="2767826"/>
    <lineage>
        <taxon>Bacteria</taxon>
        <taxon>Bacillati</taxon>
        <taxon>Actinomycetota</taxon>
        <taxon>Actinomycetes</taxon>
        <taxon>Kitasatosporales</taxon>
        <taxon>Streptomycetaceae</taxon>
        <taxon>Streptomyces</taxon>
    </lineage>
</organism>
<name>A0ABR7SVJ7_9ACTN</name>
<proteinExistence type="predicted"/>
<keyword evidence="2" id="KW-1185">Reference proteome</keyword>
<evidence type="ECO:0000313" key="1">
    <source>
        <dbReference type="EMBL" id="MBC9719520.1"/>
    </source>
</evidence>
<dbReference type="EMBL" id="JACTVJ010000045">
    <property type="protein sequence ID" value="MBC9719520.1"/>
    <property type="molecule type" value="Genomic_DNA"/>
</dbReference>
<protein>
    <submittedName>
        <fullName evidence="1">Uncharacterized protein</fullName>
    </submittedName>
</protein>
<dbReference type="Proteomes" id="UP000642284">
    <property type="component" value="Unassembled WGS sequence"/>
</dbReference>
<accession>A0ABR7SVJ7</accession>
<gene>
    <name evidence="1" type="ORF">H9Y04_44180</name>
</gene>
<sequence>MSSVELGVELHGPHAAMDARAVTKSLQHVLQLLTLLDHEEAGRSPDSKKGTRWAFSQLGLGSVQAAIESLEHGAGSSIGTVNEAFQQIVRGFEEAESEAVLPRGWSTRAAKHAADAARIEGGLRLIQRDGPHEVASVEVTPRARKHLLIALEHSFTSLGSRRGHLGWIADRLNLTAGLWTEVANERIALTYPPQLADAFGKA</sequence>
<dbReference type="RefSeq" id="WP_187819927.1">
    <property type="nucleotide sequence ID" value="NZ_JACTVJ010000045.1"/>
</dbReference>
<comment type="caution">
    <text evidence="1">The sequence shown here is derived from an EMBL/GenBank/DDBJ whole genome shotgun (WGS) entry which is preliminary data.</text>
</comment>
<reference evidence="1 2" key="1">
    <citation type="submission" date="2020-08" db="EMBL/GenBank/DDBJ databases">
        <title>Genemic of Streptomyces polyaspartic.</title>
        <authorList>
            <person name="Liu W."/>
        </authorList>
    </citation>
    <scope>NUCLEOTIDE SEQUENCE [LARGE SCALE GENOMIC DNA]</scope>
    <source>
        <strain evidence="1 2">TRM66268-LWL</strain>
    </source>
</reference>
<evidence type="ECO:0000313" key="2">
    <source>
        <dbReference type="Proteomes" id="UP000642284"/>
    </source>
</evidence>